<dbReference type="EMBL" id="MQSV01000006">
    <property type="protein sequence ID" value="OKL46130.1"/>
    <property type="molecule type" value="Genomic_DNA"/>
</dbReference>
<sequence>MFEENIAQSPLDAQEQGVIGAGLKWCNLPDLNLEDLDFESIVQAGFDLMRRRTNQSRIGDGHPMSHEPNLLQIRSRIPEWDTTPKQMIALALMDKWFDLWVDEALNNWEIWVDRSRPVPGWLWQLVHSYPDSEARTHYLNAFEAHDRPLLADYDGVYCFQDGRPWKDQINHPMVAFMIAKHLPHWLERFTFEQVFTPKRVMDLFYEGQIPADEVATYCTHYPFLNIPPTPLWEEYASVPNEGSGFDVVWFEGFNHMTSDEEEDLSEPASPDPKQWKGAHWGAFYNCLIAKEGTLRKDPDTGNYFFTK</sequence>
<organism evidence="1 2">
    <name type="scientific">Boudabousia liubingyangii</name>
    <dbReference type="NCBI Taxonomy" id="1921764"/>
    <lineage>
        <taxon>Bacteria</taxon>
        <taxon>Bacillati</taxon>
        <taxon>Actinomycetota</taxon>
        <taxon>Actinomycetes</taxon>
        <taxon>Actinomycetales</taxon>
        <taxon>Actinomycetaceae</taxon>
        <taxon>Boudabousia</taxon>
    </lineage>
</organism>
<evidence type="ECO:0000313" key="1">
    <source>
        <dbReference type="EMBL" id="OKL46130.1"/>
    </source>
</evidence>
<name>A0A1Q5PJL5_9ACTO</name>
<dbReference type="RefSeq" id="WP_073709726.1">
    <property type="nucleotide sequence ID" value="NZ_MQSV01000006.1"/>
</dbReference>
<dbReference type="AlphaFoldDB" id="A0A1Q5PJL5"/>
<dbReference type="Proteomes" id="UP000186785">
    <property type="component" value="Unassembled WGS sequence"/>
</dbReference>
<protein>
    <submittedName>
        <fullName evidence="1">Uncharacterized protein</fullName>
    </submittedName>
</protein>
<gene>
    <name evidence="1" type="ORF">BSR29_07695</name>
</gene>
<dbReference type="OrthoDB" id="9956391at2"/>
<comment type="caution">
    <text evidence="1">The sequence shown here is derived from an EMBL/GenBank/DDBJ whole genome shotgun (WGS) entry which is preliminary data.</text>
</comment>
<reference evidence="1 2" key="1">
    <citation type="submission" date="2016-11" db="EMBL/GenBank/DDBJ databases">
        <title>Actinomyces gypaetusis sp. nov. isolated from the vulture Gypaetus barbatus in Qinghai Tibet Plateau China.</title>
        <authorList>
            <person name="Meng X."/>
        </authorList>
    </citation>
    <scope>NUCLEOTIDE SEQUENCE [LARGE SCALE GENOMIC DNA]</scope>
    <source>
        <strain evidence="1 2">VUL4_2</strain>
    </source>
</reference>
<keyword evidence="2" id="KW-1185">Reference proteome</keyword>
<accession>A0A1Q5PJL5</accession>
<evidence type="ECO:0000313" key="2">
    <source>
        <dbReference type="Proteomes" id="UP000186785"/>
    </source>
</evidence>
<proteinExistence type="predicted"/>